<dbReference type="Gene3D" id="3.90.228.10">
    <property type="match status" value="1"/>
</dbReference>
<dbReference type="SUPFAM" id="SSF54495">
    <property type="entry name" value="UBC-like"/>
    <property type="match status" value="1"/>
</dbReference>
<keyword evidence="4" id="KW-0520">NAD</keyword>
<dbReference type="Pfam" id="PF00644">
    <property type="entry name" value="PARP"/>
    <property type="match status" value="1"/>
</dbReference>
<evidence type="ECO:0000256" key="3">
    <source>
        <dbReference type="ARBA" id="ARBA00022695"/>
    </source>
</evidence>
<dbReference type="PROSITE" id="PS50127">
    <property type="entry name" value="UBC_2"/>
    <property type="match status" value="1"/>
</dbReference>
<keyword evidence="8" id="KW-1185">Reference proteome</keyword>
<reference evidence="7 8" key="1">
    <citation type="submission" date="2017-10" db="EMBL/GenBank/DDBJ databases">
        <title>Comparative genomics in systemic dimorphic fungi from Ajellomycetaceae.</title>
        <authorList>
            <person name="Munoz J.F."/>
            <person name="Mcewen J.G."/>
            <person name="Clay O.K."/>
            <person name="Cuomo C.A."/>
        </authorList>
    </citation>
    <scope>NUCLEOTIDE SEQUENCE [LARGE SCALE GENOMIC DNA]</scope>
    <source>
        <strain evidence="7 8">UAMH5409</strain>
    </source>
</reference>
<feature type="region of interest" description="Disordered" evidence="5">
    <location>
        <begin position="108"/>
        <end position="155"/>
    </location>
</feature>
<feature type="domain" description="UBC core" evidence="6">
    <location>
        <begin position="1021"/>
        <end position="1196"/>
    </location>
</feature>
<protein>
    <recommendedName>
        <fullName evidence="6">UBC core domain-containing protein</fullName>
    </recommendedName>
</protein>
<dbReference type="InterPro" id="IPR051838">
    <property type="entry name" value="ARTD_PARP"/>
</dbReference>
<dbReference type="InterPro" id="IPR000608">
    <property type="entry name" value="UBC"/>
</dbReference>
<dbReference type="PANTHER" id="PTHR21328">
    <property type="entry name" value="POLY ADP-RIBOSE POLYMERASE FAMILY, MEMBER PARP"/>
    <property type="match status" value="1"/>
</dbReference>
<organism evidence="7 8">
    <name type="scientific">Helicocarpus griseus UAMH5409</name>
    <dbReference type="NCBI Taxonomy" id="1447875"/>
    <lineage>
        <taxon>Eukaryota</taxon>
        <taxon>Fungi</taxon>
        <taxon>Dikarya</taxon>
        <taxon>Ascomycota</taxon>
        <taxon>Pezizomycotina</taxon>
        <taxon>Eurotiomycetes</taxon>
        <taxon>Eurotiomycetidae</taxon>
        <taxon>Onygenales</taxon>
        <taxon>Ajellomycetaceae</taxon>
        <taxon>Helicocarpus</taxon>
    </lineage>
</organism>
<dbReference type="InterPro" id="IPR016135">
    <property type="entry name" value="UBQ-conjugating_enzyme/RWD"/>
</dbReference>
<dbReference type="CDD" id="cd23802">
    <property type="entry name" value="UBCc_UBE2Q"/>
    <property type="match status" value="1"/>
</dbReference>
<evidence type="ECO:0000256" key="2">
    <source>
        <dbReference type="ARBA" id="ARBA00022679"/>
    </source>
</evidence>
<keyword evidence="1" id="KW-0328">Glycosyltransferase</keyword>
<gene>
    <name evidence="7" type="ORF">AJ79_03402</name>
</gene>
<dbReference type="InterPro" id="IPR012317">
    <property type="entry name" value="Poly(ADP-ribose)pol_cat_dom"/>
</dbReference>
<proteinExistence type="predicted"/>
<dbReference type="Gene3D" id="3.10.110.10">
    <property type="entry name" value="Ubiquitin Conjugating Enzyme"/>
    <property type="match status" value="1"/>
</dbReference>
<feature type="compositionally biased region" description="Acidic residues" evidence="5">
    <location>
        <begin position="114"/>
        <end position="129"/>
    </location>
</feature>
<evidence type="ECO:0000256" key="1">
    <source>
        <dbReference type="ARBA" id="ARBA00022676"/>
    </source>
</evidence>
<dbReference type="SUPFAM" id="SSF56399">
    <property type="entry name" value="ADP-ribosylation"/>
    <property type="match status" value="1"/>
</dbReference>
<dbReference type="STRING" id="1447875.A0A2B7XPZ2"/>
<keyword evidence="2" id="KW-0808">Transferase</keyword>
<dbReference type="GO" id="GO:0003950">
    <property type="term" value="F:NAD+ poly-ADP-ribosyltransferase activity"/>
    <property type="evidence" value="ECO:0007669"/>
    <property type="project" value="InterPro"/>
</dbReference>
<keyword evidence="3" id="KW-0548">Nucleotidyltransferase</keyword>
<dbReference type="FunFam" id="3.10.110.10:FF:000107">
    <property type="entry name" value="Ubiquitin conjugating enzyme, putative"/>
    <property type="match status" value="1"/>
</dbReference>
<evidence type="ECO:0000259" key="6">
    <source>
        <dbReference type="PROSITE" id="PS50127"/>
    </source>
</evidence>
<evidence type="ECO:0000256" key="5">
    <source>
        <dbReference type="SAM" id="MobiDB-lite"/>
    </source>
</evidence>
<accession>A0A2B7XPZ2</accession>
<dbReference type="Pfam" id="PF00179">
    <property type="entry name" value="UQ_con"/>
    <property type="match status" value="1"/>
</dbReference>
<dbReference type="EMBL" id="PDNB01000041">
    <property type="protein sequence ID" value="PGH13834.1"/>
    <property type="molecule type" value="Genomic_DNA"/>
</dbReference>
<dbReference type="Proteomes" id="UP000223968">
    <property type="component" value="Unassembled WGS sequence"/>
</dbReference>
<sequence>MGRRGFVRDLQEASSPGKYPRMVNVKSGDDDGVISCTYAPEIGNPIDIQLLISELSSYPKEHDYFVYTTSDDVPAAATEALEEVQTYLHGLRLSETVTLLTNALDKSFSPHSDEDMDMPDVADASDEEYGWSPRSPKGSEPLDDKQTTGPPSQGVEENVLAKMAADLRAAKLAGFRVGYVGNPGNPIICISCKVSKLGISDEAMQAWHVDANQYLVCLIRYIDRYRSLEEIIQEDTAFGKVNMEFQADLCDSYKPTLQSALTVFNRNVTKPETGFGSTASSSANQEKLRKMTRSFISKPLNTLLNERFIKILRYRHMFGFPWAGAELFFNDVQGKSLTHADLIDPKYMKAETLASSSTALPAFVTADHLIEKPGDGASFPLITMQFVLRHFVRCTEFCLVCHCKTEDAFEALKPYVCSKSLCLYQYMALGFGPSLEWEIISQPYVVDLLVSFTYASAKQDRLKDFPTGLGLLVPAARVFSGTGTISDAMRESLAQDGVNIHDAKFDRSKMELLFPSEQKICPVRAGDWIVVCNPLFTNELFHCLVKETAKFPSVSLSGVVPLQFNGSRPTGTSDKQALVPPGYCDVSFVIYELNFDALSPNHKQVAISMLLDTLPSVDAMKEFLLNTSQKAEPVLTDWRCRISKSALDVLRWVVASNRSCIIQDDQTAHATSSYNDNDRVSGMDAYMQFRFAQGAPDKEQRFVQAVAAATERLNLKYPTIFAWHGSSLANWHGILREGLHFKETLHGRAYGHGVYMSPQFSTSQTYAAGPAFKWPQSKLKITSAISLNEVVNAPNEFVSRSPHLVVSQLDWIQPRYLFVAVQPEPTTSSGSVTSGPVKEAKSPSAWHWQDPAFSAIGPSGKPIQIPVTAVSKRRRLGMTAAAPESPEPASSSENINFSLIKGSRAAKAPLKKKLNIFGDGALFKKGVSGAPDTEKPLPSTAGFSKDFPIILDGDVSEDTDKEDILILLDDKQDRNSKVDKGKGKAPAVEAPPAVPKTDFVPGTLNSSTLPLLAQPQTATPWATKALLRDLNATLKIQETQPAHELGWYVDPSITSTPYQWIVELHSFDPSLPLTTDLKQAGLKSIVLELRFASDYPISPPFVRVIRPRFLSFLSGGGGHVTAGGALCMELLTNSGWSAVSSIESVLLQVRMAISSTEPKPARLQPGQSVAKGTVRDYAVAEAVEAYLRACRMHGWEVPKEFASMARGGLLETKN</sequence>
<evidence type="ECO:0000313" key="7">
    <source>
        <dbReference type="EMBL" id="PGH13834.1"/>
    </source>
</evidence>
<evidence type="ECO:0000256" key="4">
    <source>
        <dbReference type="ARBA" id="ARBA00023027"/>
    </source>
</evidence>
<name>A0A2B7XPZ2_9EURO</name>
<feature type="region of interest" description="Disordered" evidence="5">
    <location>
        <begin position="975"/>
        <end position="996"/>
    </location>
</feature>
<dbReference type="AlphaFoldDB" id="A0A2B7XPZ2"/>
<dbReference type="GO" id="GO:0016779">
    <property type="term" value="F:nucleotidyltransferase activity"/>
    <property type="evidence" value="ECO:0007669"/>
    <property type="project" value="UniProtKB-KW"/>
</dbReference>
<evidence type="ECO:0000313" key="8">
    <source>
        <dbReference type="Proteomes" id="UP000223968"/>
    </source>
</evidence>
<comment type="caution">
    <text evidence="7">The sequence shown here is derived from an EMBL/GenBank/DDBJ whole genome shotgun (WGS) entry which is preliminary data.</text>
</comment>
<dbReference type="OrthoDB" id="109543at2759"/>